<gene>
    <name evidence="14" type="ORF">KUF71_024431</name>
</gene>
<protein>
    <submittedName>
        <fullName evidence="14">Transcriptional repressor scratch 1</fullName>
    </submittedName>
</protein>
<feature type="domain" description="C2H2-type" evidence="13">
    <location>
        <begin position="421"/>
        <end position="448"/>
    </location>
</feature>
<evidence type="ECO:0000256" key="2">
    <source>
        <dbReference type="ARBA" id="ARBA00006991"/>
    </source>
</evidence>
<comment type="similarity">
    <text evidence="2">Belongs to the krueppel C2H2-type zinc-finger protein family.</text>
</comment>
<evidence type="ECO:0000256" key="8">
    <source>
        <dbReference type="ARBA" id="ARBA00023125"/>
    </source>
</evidence>
<dbReference type="SUPFAM" id="SSF57667">
    <property type="entry name" value="beta-beta-alpha zinc fingers"/>
    <property type="match status" value="1"/>
</dbReference>
<dbReference type="FunFam" id="3.30.160.60:FF:001465">
    <property type="entry name" value="Zinc finger protein 560"/>
    <property type="match status" value="1"/>
</dbReference>
<evidence type="ECO:0000256" key="3">
    <source>
        <dbReference type="ARBA" id="ARBA00022723"/>
    </source>
</evidence>
<dbReference type="SMART" id="SM00355">
    <property type="entry name" value="ZnF_C2H2"/>
    <property type="match status" value="3"/>
</dbReference>
<feature type="compositionally biased region" description="Low complexity" evidence="12">
    <location>
        <begin position="282"/>
        <end position="295"/>
    </location>
</feature>
<feature type="compositionally biased region" description="Low complexity" evidence="12">
    <location>
        <begin position="385"/>
        <end position="417"/>
    </location>
</feature>
<evidence type="ECO:0000256" key="9">
    <source>
        <dbReference type="ARBA" id="ARBA00023163"/>
    </source>
</evidence>
<evidence type="ECO:0000313" key="14">
    <source>
        <dbReference type="EMBL" id="KAK3930865.1"/>
    </source>
</evidence>
<dbReference type="InterPro" id="IPR036236">
    <property type="entry name" value="Znf_C2H2_sf"/>
</dbReference>
<dbReference type="GO" id="GO:0000978">
    <property type="term" value="F:RNA polymerase II cis-regulatory region sequence-specific DNA binding"/>
    <property type="evidence" value="ECO:0007669"/>
    <property type="project" value="TreeGrafter"/>
</dbReference>
<feature type="region of interest" description="Disordered" evidence="12">
    <location>
        <begin position="332"/>
        <end position="422"/>
    </location>
</feature>
<dbReference type="Pfam" id="PF00096">
    <property type="entry name" value="zf-C2H2"/>
    <property type="match status" value="2"/>
</dbReference>
<keyword evidence="8" id="KW-0238">DNA-binding</keyword>
<evidence type="ECO:0000256" key="11">
    <source>
        <dbReference type="PROSITE-ProRule" id="PRU00042"/>
    </source>
</evidence>
<evidence type="ECO:0000256" key="6">
    <source>
        <dbReference type="ARBA" id="ARBA00022833"/>
    </source>
</evidence>
<evidence type="ECO:0000313" key="15">
    <source>
        <dbReference type="Proteomes" id="UP001219518"/>
    </source>
</evidence>
<organism evidence="14 15">
    <name type="scientific">Frankliniella fusca</name>
    <dbReference type="NCBI Taxonomy" id="407009"/>
    <lineage>
        <taxon>Eukaryota</taxon>
        <taxon>Metazoa</taxon>
        <taxon>Ecdysozoa</taxon>
        <taxon>Arthropoda</taxon>
        <taxon>Hexapoda</taxon>
        <taxon>Insecta</taxon>
        <taxon>Pterygota</taxon>
        <taxon>Neoptera</taxon>
        <taxon>Paraneoptera</taxon>
        <taxon>Thysanoptera</taxon>
        <taxon>Terebrantia</taxon>
        <taxon>Thripoidea</taxon>
        <taxon>Thripidae</taxon>
        <taxon>Frankliniella</taxon>
    </lineage>
</organism>
<dbReference type="EMBL" id="JAHWGI010001413">
    <property type="protein sequence ID" value="KAK3930865.1"/>
    <property type="molecule type" value="Genomic_DNA"/>
</dbReference>
<feature type="region of interest" description="Disordered" evidence="12">
    <location>
        <begin position="20"/>
        <end position="77"/>
    </location>
</feature>
<evidence type="ECO:0000256" key="7">
    <source>
        <dbReference type="ARBA" id="ARBA00023015"/>
    </source>
</evidence>
<keyword evidence="6" id="KW-0862">Zinc</keyword>
<feature type="compositionally biased region" description="Low complexity" evidence="12">
    <location>
        <begin position="338"/>
        <end position="360"/>
    </location>
</feature>
<dbReference type="GO" id="GO:0005634">
    <property type="term" value="C:nucleus"/>
    <property type="evidence" value="ECO:0007669"/>
    <property type="project" value="UniProtKB-SubCell"/>
</dbReference>
<evidence type="ECO:0000256" key="10">
    <source>
        <dbReference type="ARBA" id="ARBA00023242"/>
    </source>
</evidence>
<dbReference type="PANTHER" id="PTHR23235:SF120">
    <property type="entry name" value="KRUPPEL-LIKE FACTOR 15"/>
    <property type="match status" value="1"/>
</dbReference>
<evidence type="ECO:0000256" key="4">
    <source>
        <dbReference type="ARBA" id="ARBA00022737"/>
    </source>
</evidence>
<evidence type="ECO:0000259" key="13">
    <source>
        <dbReference type="PROSITE" id="PS50157"/>
    </source>
</evidence>
<reference evidence="14" key="2">
    <citation type="journal article" date="2023" name="BMC Genomics">
        <title>Pest status, molecular evolution, and epigenetic factors derived from the genome assembly of Frankliniella fusca, a thysanopteran phytovirus vector.</title>
        <authorList>
            <person name="Catto M.A."/>
            <person name="Labadie P.E."/>
            <person name="Jacobson A.L."/>
            <person name="Kennedy G.G."/>
            <person name="Srinivasan R."/>
            <person name="Hunt B.G."/>
        </authorList>
    </citation>
    <scope>NUCLEOTIDE SEQUENCE</scope>
    <source>
        <strain evidence="14">PL_HMW_Pooled</strain>
    </source>
</reference>
<name>A0AAE1I0N4_9NEOP</name>
<dbReference type="FunFam" id="3.30.160.60:FF:000185">
    <property type="entry name" value="zinc finger protein 319"/>
    <property type="match status" value="1"/>
</dbReference>
<feature type="region of interest" description="Disordered" evidence="12">
    <location>
        <begin position="89"/>
        <end position="109"/>
    </location>
</feature>
<keyword evidence="3" id="KW-0479">Metal-binding</keyword>
<reference evidence="14" key="1">
    <citation type="submission" date="2021-07" db="EMBL/GenBank/DDBJ databases">
        <authorList>
            <person name="Catto M.A."/>
            <person name="Jacobson A."/>
            <person name="Kennedy G."/>
            <person name="Labadie P."/>
            <person name="Hunt B.G."/>
            <person name="Srinivasan R."/>
        </authorList>
    </citation>
    <scope>NUCLEOTIDE SEQUENCE</scope>
    <source>
        <strain evidence="14">PL_HMW_Pooled</strain>
        <tissue evidence="14">Head</tissue>
    </source>
</reference>
<feature type="region of interest" description="Disordered" evidence="12">
    <location>
        <begin position="241"/>
        <end position="269"/>
    </location>
</feature>
<feature type="compositionally biased region" description="Basic residues" evidence="12">
    <location>
        <begin position="56"/>
        <end position="65"/>
    </location>
</feature>
<dbReference type="Proteomes" id="UP001219518">
    <property type="component" value="Unassembled WGS sequence"/>
</dbReference>
<dbReference type="GO" id="GO:0008270">
    <property type="term" value="F:zinc ion binding"/>
    <property type="evidence" value="ECO:0007669"/>
    <property type="project" value="UniProtKB-KW"/>
</dbReference>
<keyword evidence="15" id="KW-1185">Reference proteome</keyword>
<keyword evidence="4" id="KW-0677">Repeat</keyword>
<keyword evidence="7" id="KW-0805">Transcription regulation</keyword>
<dbReference type="PROSITE" id="PS50157">
    <property type="entry name" value="ZINC_FINGER_C2H2_2"/>
    <property type="match status" value="2"/>
</dbReference>
<evidence type="ECO:0000256" key="5">
    <source>
        <dbReference type="ARBA" id="ARBA00022771"/>
    </source>
</evidence>
<proteinExistence type="inferred from homology"/>
<dbReference type="PANTHER" id="PTHR23235">
    <property type="entry name" value="KRUEPPEL-LIKE TRANSCRIPTION FACTOR"/>
    <property type="match status" value="1"/>
</dbReference>
<dbReference type="InterPro" id="IPR013087">
    <property type="entry name" value="Znf_C2H2_type"/>
</dbReference>
<comment type="caution">
    <text evidence="14">The sequence shown here is derived from an EMBL/GenBank/DDBJ whole genome shotgun (WGS) entry which is preliminary data.</text>
</comment>
<feature type="region of interest" description="Disordered" evidence="12">
    <location>
        <begin position="280"/>
        <end position="299"/>
    </location>
</feature>
<dbReference type="AlphaFoldDB" id="A0AAE1I0N4"/>
<evidence type="ECO:0000256" key="12">
    <source>
        <dbReference type="SAM" id="MobiDB-lite"/>
    </source>
</evidence>
<sequence>MPKCFLRSFGFGGRLLRVGKAEDRADSEASATAPATAPRTPRPRGHTRPPPPPRPRPVRLVRPPRKTLDEDSDDPCSYLSYLRRQRQRPRLGNMPCVSAGPTAPGPRSRADQEWLLNPNLPIVTRFLSGSQLLARPTENAFLATDLYAQHSDHQAALDALSLQERLGTDASLGGRPLPLHPPPYSEESAAVTADVGSDLLLPLGLGDQPVVRVAHGPAARTVTLPPNGSCIVVTVSPAALPAADSRTAPPRRSRRTSASRRESALLSQAVSQAVEHALRELNNNNNKSSGTNNNNAWPEGERSLLQSLGALAGTGSGCGARTRALGIRGMETRTRTSARAAQQQQQQQQREPGPARAAARFIDNKTTDEEEDDVDGRPAARKDGSSPGRVSASSSRSSASDAGAAGSGSSAAGSGSPRQLHKCGHCGKEFDRPWVLKGHLRLHTGERPFECPFCQKRFADRSNLRAHQRTRAHHDWSWHCPKCYKAFSQQRYMERHGPDACSKHRLKQLNRASHSNLISELLHQQDHA</sequence>
<dbReference type="GO" id="GO:0000981">
    <property type="term" value="F:DNA-binding transcription factor activity, RNA polymerase II-specific"/>
    <property type="evidence" value="ECO:0007669"/>
    <property type="project" value="TreeGrafter"/>
</dbReference>
<dbReference type="GO" id="GO:0000122">
    <property type="term" value="P:negative regulation of transcription by RNA polymerase II"/>
    <property type="evidence" value="ECO:0007669"/>
    <property type="project" value="UniProtKB-ARBA"/>
</dbReference>
<dbReference type="PROSITE" id="PS00028">
    <property type="entry name" value="ZINC_FINGER_C2H2_1"/>
    <property type="match status" value="2"/>
</dbReference>
<comment type="subcellular location">
    <subcellularLocation>
        <location evidence="1">Nucleus</location>
    </subcellularLocation>
</comment>
<keyword evidence="5 11" id="KW-0863">Zinc-finger</keyword>
<keyword evidence="9" id="KW-0804">Transcription</keyword>
<feature type="domain" description="C2H2-type" evidence="13">
    <location>
        <begin position="449"/>
        <end position="473"/>
    </location>
</feature>
<keyword evidence="10" id="KW-0539">Nucleus</keyword>
<accession>A0AAE1I0N4</accession>
<dbReference type="Gene3D" id="3.30.160.60">
    <property type="entry name" value="Classic Zinc Finger"/>
    <property type="match status" value="2"/>
</dbReference>
<feature type="compositionally biased region" description="Basic and acidic residues" evidence="12">
    <location>
        <begin position="375"/>
        <end position="384"/>
    </location>
</feature>
<evidence type="ECO:0000256" key="1">
    <source>
        <dbReference type="ARBA" id="ARBA00004123"/>
    </source>
</evidence>
<feature type="compositionally biased region" description="Basic residues" evidence="12">
    <location>
        <begin position="249"/>
        <end position="258"/>
    </location>
</feature>